<dbReference type="InterPro" id="IPR002696">
    <property type="entry name" value="Membr_insert_effic_factor_YidD"/>
</dbReference>
<dbReference type="PANTHER" id="PTHR33383">
    <property type="entry name" value="MEMBRANE PROTEIN INSERTION EFFICIENCY FACTOR-RELATED"/>
    <property type="match status" value="1"/>
</dbReference>
<keyword evidence="4" id="KW-1185">Reference proteome</keyword>
<dbReference type="SMART" id="SM01234">
    <property type="entry name" value="Haemolytic"/>
    <property type="match status" value="1"/>
</dbReference>
<name>A0ABP7HCC8_9ACTN</name>
<proteinExistence type="inferred from homology"/>
<dbReference type="NCBIfam" id="TIGR00278">
    <property type="entry name" value="membrane protein insertion efficiency factor YidD"/>
    <property type="match status" value="1"/>
</dbReference>
<evidence type="ECO:0000313" key="3">
    <source>
        <dbReference type="EMBL" id="GAA3788678.1"/>
    </source>
</evidence>
<evidence type="ECO:0000313" key="4">
    <source>
        <dbReference type="Proteomes" id="UP001500888"/>
    </source>
</evidence>
<dbReference type="EMBL" id="BAAAZR010000001">
    <property type="protein sequence ID" value="GAA3788678.1"/>
    <property type="molecule type" value="Genomic_DNA"/>
</dbReference>
<comment type="function">
    <text evidence="1">Could be involved in insertion of integral membrane proteins into the membrane.</text>
</comment>
<dbReference type="Pfam" id="PF01809">
    <property type="entry name" value="YidD"/>
    <property type="match status" value="1"/>
</dbReference>
<feature type="region of interest" description="Disordered" evidence="2">
    <location>
        <begin position="100"/>
        <end position="122"/>
    </location>
</feature>
<evidence type="ECO:0000256" key="1">
    <source>
        <dbReference type="HAMAP-Rule" id="MF_00386"/>
    </source>
</evidence>
<dbReference type="HAMAP" id="MF_00386">
    <property type="entry name" value="UPF0161_YidD"/>
    <property type="match status" value="1"/>
</dbReference>
<accession>A0ABP7HCC8</accession>
<dbReference type="Proteomes" id="UP001500888">
    <property type="component" value="Unassembled WGS sequence"/>
</dbReference>
<comment type="similarity">
    <text evidence="1">Belongs to the UPF0161 family.</text>
</comment>
<evidence type="ECO:0000256" key="2">
    <source>
        <dbReference type="SAM" id="MobiDB-lite"/>
    </source>
</evidence>
<reference evidence="4" key="1">
    <citation type="journal article" date="2019" name="Int. J. Syst. Evol. Microbiol.">
        <title>The Global Catalogue of Microorganisms (GCM) 10K type strain sequencing project: providing services to taxonomists for standard genome sequencing and annotation.</title>
        <authorList>
            <consortium name="The Broad Institute Genomics Platform"/>
            <consortium name="The Broad Institute Genome Sequencing Center for Infectious Disease"/>
            <person name="Wu L."/>
            <person name="Ma J."/>
        </authorList>
    </citation>
    <scope>NUCLEOTIDE SEQUENCE [LARGE SCALE GENOMIC DNA]</scope>
    <source>
        <strain evidence="4">JCM 16908</strain>
    </source>
</reference>
<organism evidence="3 4">
    <name type="scientific">Sphaerisporangium flaviroseum</name>
    <dbReference type="NCBI Taxonomy" id="509199"/>
    <lineage>
        <taxon>Bacteria</taxon>
        <taxon>Bacillati</taxon>
        <taxon>Actinomycetota</taxon>
        <taxon>Actinomycetes</taxon>
        <taxon>Streptosporangiales</taxon>
        <taxon>Streptosporangiaceae</taxon>
        <taxon>Sphaerisporangium</taxon>
    </lineage>
</organism>
<gene>
    <name evidence="3" type="ORF">GCM10022226_04190</name>
</gene>
<protein>
    <recommendedName>
        <fullName evidence="1">Putative membrane protein insertion efficiency factor</fullName>
    </recommendedName>
</protein>
<feature type="region of interest" description="Disordered" evidence="2">
    <location>
        <begin position="1"/>
        <end position="25"/>
    </location>
</feature>
<dbReference type="PANTHER" id="PTHR33383:SF1">
    <property type="entry name" value="MEMBRANE PROTEIN INSERTION EFFICIENCY FACTOR-RELATED"/>
    <property type="match status" value="1"/>
</dbReference>
<sequence length="122" mass="13159">MSSGDPGARERNADGASLPPPDAALPGAIVSARRTPEISPFARALMLPIRFYRAFISPMLGPRCRFEPSCSAYGLEAIATHGALRGLWLTARRIGRCHPFHPGGYDPVPPRPVRSHDETQGS</sequence>
<comment type="subcellular location">
    <subcellularLocation>
        <location evidence="1">Cell membrane</location>
        <topology evidence="1">Peripheral membrane protein</topology>
        <orientation evidence="1">Cytoplasmic side</orientation>
    </subcellularLocation>
</comment>
<keyword evidence="1" id="KW-0472">Membrane</keyword>
<comment type="caution">
    <text evidence="3">The sequence shown here is derived from an EMBL/GenBank/DDBJ whole genome shotgun (WGS) entry which is preliminary data.</text>
</comment>
<keyword evidence="1" id="KW-1003">Cell membrane</keyword>